<organism evidence="7">
    <name type="scientific">Artemisia sieversiana</name>
    <dbReference type="NCBI Taxonomy" id="205378"/>
    <lineage>
        <taxon>Eukaryota</taxon>
        <taxon>Viridiplantae</taxon>
        <taxon>Streptophyta</taxon>
        <taxon>Embryophyta</taxon>
        <taxon>Tracheophyta</taxon>
        <taxon>Spermatophyta</taxon>
        <taxon>Magnoliopsida</taxon>
        <taxon>eudicotyledons</taxon>
        <taxon>Gunneridae</taxon>
        <taxon>Pentapetalae</taxon>
        <taxon>asterids</taxon>
        <taxon>campanulids</taxon>
        <taxon>Asterales</taxon>
        <taxon>Asteraceae</taxon>
        <taxon>Asteroideae</taxon>
        <taxon>Anthemideae</taxon>
        <taxon>Artemisiinae</taxon>
        <taxon>Artemisia</taxon>
    </lineage>
</organism>
<proteinExistence type="evidence at transcript level"/>
<keyword evidence="5" id="KW-0732">Signal</keyword>
<feature type="signal peptide" evidence="5">
    <location>
        <begin position="1"/>
        <end position="25"/>
    </location>
</feature>
<keyword evidence="2 4" id="KW-0813">Transport</keyword>
<dbReference type="GO" id="GO:0008289">
    <property type="term" value="F:lipid binding"/>
    <property type="evidence" value="ECO:0007669"/>
    <property type="project" value="UniProtKB-KW"/>
</dbReference>
<dbReference type="InterPro" id="IPR000528">
    <property type="entry name" value="Plant_nsLTP"/>
</dbReference>
<dbReference type="GO" id="GO:0006869">
    <property type="term" value="P:lipid transport"/>
    <property type="evidence" value="ECO:0007669"/>
    <property type="project" value="InterPro"/>
</dbReference>
<keyword evidence="3 4" id="KW-0446">Lipid-binding</keyword>
<sequence length="116" mass="12507" precursor="true">MAMKMMKVFCVMVVCMVVSSSYAEALTCSDVSNKISPCLNYLKQGGEVPANCCAGVKGLNDAAKTTPDRQTACTCLKNSFKTNKDLKSDYAVPLPSKCGVTIPYKLSMETDCNKVK</sequence>
<dbReference type="EMBL" id="KR996748">
    <property type="protein sequence ID" value="ANC85026.2"/>
    <property type="molecule type" value="mRNA"/>
</dbReference>
<dbReference type="PANTHER" id="PTHR33076">
    <property type="entry name" value="NON-SPECIFIC LIPID-TRANSFER PROTEIN 2-RELATED"/>
    <property type="match status" value="1"/>
</dbReference>
<evidence type="ECO:0000256" key="2">
    <source>
        <dbReference type="ARBA" id="ARBA00022448"/>
    </source>
</evidence>
<name>A0A1W5LDC9_9ASTR</name>
<evidence type="ECO:0000256" key="5">
    <source>
        <dbReference type="SAM" id="SignalP"/>
    </source>
</evidence>
<dbReference type="CDD" id="cd01960">
    <property type="entry name" value="nsLTP1"/>
    <property type="match status" value="1"/>
</dbReference>
<dbReference type="Gene3D" id="1.10.110.10">
    <property type="entry name" value="Plant lipid-transfer and hydrophobic proteins"/>
    <property type="match status" value="1"/>
</dbReference>
<evidence type="ECO:0000259" key="6">
    <source>
        <dbReference type="SMART" id="SM00499"/>
    </source>
</evidence>
<comment type="similarity">
    <text evidence="1 4">Belongs to the plant LTP family.</text>
</comment>
<accession>A0A1W5LDC9</accession>
<dbReference type="AlphaFoldDB" id="A0A1W5LDC9"/>
<dbReference type="InterPro" id="IPR036312">
    <property type="entry name" value="Bifun_inhib/LTP/seed_sf"/>
</dbReference>
<dbReference type="PRINTS" id="PR00382">
    <property type="entry name" value="LIPIDTRNSFER"/>
</dbReference>
<evidence type="ECO:0000313" key="7">
    <source>
        <dbReference type="EMBL" id="ANC85026.2"/>
    </source>
</evidence>
<dbReference type="SUPFAM" id="SSF47699">
    <property type="entry name" value="Bifunctional inhibitor/lipid-transfer protein/seed storage 2S albumin"/>
    <property type="match status" value="1"/>
</dbReference>
<feature type="domain" description="Bifunctional inhibitor/plant lipid transfer protein/seed storage helical" evidence="6">
    <location>
        <begin position="28"/>
        <end position="112"/>
    </location>
</feature>
<evidence type="ECO:0000256" key="3">
    <source>
        <dbReference type="ARBA" id="ARBA00023121"/>
    </source>
</evidence>
<dbReference type="Pfam" id="PF00234">
    <property type="entry name" value="Tryp_alpha_amyl"/>
    <property type="match status" value="1"/>
</dbReference>
<dbReference type="PROSITE" id="PS00597">
    <property type="entry name" value="PLANT_LTP"/>
    <property type="match status" value="1"/>
</dbReference>
<protein>
    <recommendedName>
        <fullName evidence="4">Non-specific lipid-transfer protein</fullName>
    </recommendedName>
</protein>
<dbReference type="SMART" id="SM00499">
    <property type="entry name" value="AAI"/>
    <property type="match status" value="1"/>
</dbReference>
<evidence type="ECO:0000256" key="4">
    <source>
        <dbReference type="RuleBase" id="RU000628"/>
    </source>
</evidence>
<dbReference type="InterPro" id="IPR016140">
    <property type="entry name" value="Bifunc_inhib/LTP/seed_store"/>
</dbReference>
<feature type="chain" id="PRO_5030036473" description="Non-specific lipid-transfer protein" evidence="5">
    <location>
        <begin position="26"/>
        <end position="116"/>
    </location>
</feature>
<evidence type="ECO:0000256" key="1">
    <source>
        <dbReference type="ARBA" id="ARBA00009748"/>
    </source>
</evidence>
<reference evidence="7" key="1">
    <citation type="submission" date="2015-05" db="EMBL/GenBank/DDBJ databases">
        <title>Genome survey of the lipid transfer protein allergen genes in pollen among different mugwort species in China.</title>
        <authorList>
            <person name="Gao Z."/>
            <person name="Fu W."/>
            <person name="Gao L."/>
            <person name="Zhou X."/>
            <person name="Ma Y."/>
        </authorList>
    </citation>
    <scope>NUCLEOTIDE SEQUENCE</scope>
    <source>
        <tissue evidence="7">Pollen</tissue>
    </source>
</reference>
<comment type="function">
    <text evidence="4">Plant non-specific lipid-transfer proteins transfer phospholipids as well as galactolipids across membranes. May play a role in wax or cutin deposition in the cell walls of expanding epidermal cells and certain secretory tissues.</text>
</comment>